<sequence>MLSTQLPVIELCLTFSVGRSSYYQQRSRQAWRNPRRDRLRARLVVLHERTPLDATGLSASRDRDIDGTWRGLCLATEIGAEGVGGPRHSDRPPGAPSLRRVMAITNLRKEFIGLLPGGVRAVGSVSAVGITSDYG</sequence>
<protein>
    <submittedName>
        <fullName evidence="1">Uncharacterized protein</fullName>
    </submittedName>
</protein>
<dbReference type="EMBL" id="FNYO01000001">
    <property type="protein sequence ID" value="SEI37626.1"/>
    <property type="molecule type" value="Genomic_DNA"/>
</dbReference>
<accession>A0A1H6Q6W1</accession>
<evidence type="ECO:0000313" key="1">
    <source>
        <dbReference type="EMBL" id="SEI37626.1"/>
    </source>
</evidence>
<proteinExistence type="predicted"/>
<evidence type="ECO:0000313" key="2">
    <source>
        <dbReference type="Proteomes" id="UP000199005"/>
    </source>
</evidence>
<organism evidence="1 2">
    <name type="scientific">Azotobacter beijerinckii</name>
    <dbReference type="NCBI Taxonomy" id="170623"/>
    <lineage>
        <taxon>Bacteria</taxon>
        <taxon>Pseudomonadati</taxon>
        <taxon>Pseudomonadota</taxon>
        <taxon>Gammaproteobacteria</taxon>
        <taxon>Pseudomonadales</taxon>
        <taxon>Pseudomonadaceae</taxon>
        <taxon>Azotobacter</taxon>
    </lineage>
</organism>
<dbReference type="Proteomes" id="UP000199005">
    <property type="component" value="Unassembled WGS sequence"/>
</dbReference>
<dbReference type="AlphaFoldDB" id="A0A1H6Q6W1"/>
<reference evidence="1 2" key="1">
    <citation type="submission" date="2016-10" db="EMBL/GenBank/DDBJ databases">
        <authorList>
            <person name="de Groot N.N."/>
        </authorList>
    </citation>
    <scope>NUCLEOTIDE SEQUENCE [LARGE SCALE GENOMIC DNA]</scope>
    <source>
        <strain evidence="1 2">DSM 1041</strain>
    </source>
</reference>
<name>A0A1H6Q6W1_9GAMM</name>
<gene>
    <name evidence="1" type="ORF">SAMN04244579_00067</name>
</gene>